<proteinExistence type="predicted"/>
<comment type="caution">
    <text evidence="2">The sequence shown here is derived from an EMBL/GenBank/DDBJ whole genome shotgun (WGS) entry which is preliminary data.</text>
</comment>
<sequence length="315" mass="35104">MASSEDIPREYLTHNDNDILGLLAQTPIENTIAPGDLETVLSISPFVVVPGTFNLRDVGGGNAIRPNVIYRSGTLSGLLPEGKDVLVSKLQIRTVFDLRSARERAAFPFPDSINGKNDDIEVLWCPSDTPPTDTDIKNFVDLPSESPESWSGGARGFSRDYLEVLRIFKTSFQRVFQHLLDRPNDAVLFNCTAGKDRTGTLAALIQALAGMADEDIARDYALSRIGMEPQKAYLTAFIKKWKPDWTPETPGMRGFSNVRAEYMIRFLKDAKGTYPPNQRHSNWAAEYVYTQLGFSEDDIEKIRKNLRSAPAENGV</sequence>
<dbReference type="GO" id="GO:0004721">
    <property type="term" value="F:phosphoprotein phosphatase activity"/>
    <property type="evidence" value="ECO:0007669"/>
    <property type="project" value="InterPro"/>
</dbReference>
<evidence type="ECO:0000313" key="2">
    <source>
        <dbReference type="EMBL" id="KAK5055089.1"/>
    </source>
</evidence>
<reference evidence="2 3" key="1">
    <citation type="submission" date="2023-08" db="EMBL/GenBank/DDBJ databases">
        <title>Black Yeasts Isolated from many extreme environments.</title>
        <authorList>
            <person name="Coleine C."/>
            <person name="Stajich J.E."/>
            <person name="Selbmann L."/>
        </authorList>
    </citation>
    <scope>NUCLEOTIDE SEQUENCE [LARGE SCALE GENOMIC DNA]</scope>
    <source>
        <strain evidence="2 3">CCFEE 5792</strain>
    </source>
</reference>
<name>A0AAV9NE35_9EURO</name>
<dbReference type="InterPro" id="IPR026893">
    <property type="entry name" value="Tyr/Ser_Pase_IphP-type"/>
</dbReference>
<dbReference type="PROSITE" id="PS50056">
    <property type="entry name" value="TYR_PHOSPHATASE_2"/>
    <property type="match status" value="1"/>
</dbReference>
<dbReference type="InterPro" id="IPR000387">
    <property type="entry name" value="Tyr_Pase_dom"/>
</dbReference>
<dbReference type="SUPFAM" id="SSF52799">
    <property type="entry name" value="(Phosphotyrosine protein) phosphatases II"/>
    <property type="match status" value="1"/>
</dbReference>
<dbReference type="InterPro" id="IPR029021">
    <property type="entry name" value="Prot-tyrosine_phosphatase-like"/>
</dbReference>
<organism evidence="2 3">
    <name type="scientific">Exophiala bonariae</name>
    <dbReference type="NCBI Taxonomy" id="1690606"/>
    <lineage>
        <taxon>Eukaryota</taxon>
        <taxon>Fungi</taxon>
        <taxon>Dikarya</taxon>
        <taxon>Ascomycota</taxon>
        <taxon>Pezizomycotina</taxon>
        <taxon>Eurotiomycetes</taxon>
        <taxon>Chaetothyriomycetidae</taxon>
        <taxon>Chaetothyriales</taxon>
        <taxon>Herpotrichiellaceae</taxon>
        <taxon>Exophiala</taxon>
    </lineage>
</organism>
<dbReference type="RefSeq" id="XP_064707520.1">
    <property type="nucleotide sequence ID" value="XM_064856344.1"/>
</dbReference>
<gene>
    <name evidence="2" type="ORF">LTR84_012837</name>
</gene>
<keyword evidence="3" id="KW-1185">Reference proteome</keyword>
<dbReference type="Proteomes" id="UP001358417">
    <property type="component" value="Unassembled WGS sequence"/>
</dbReference>
<feature type="domain" description="Tyrosine specific protein phosphatases" evidence="1">
    <location>
        <begin position="159"/>
        <end position="227"/>
    </location>
</feature>
<dbReference type="GeneID" id="89980974"/>
<dbReference type="Gene3D" id="3.90.190.10">
    <property type="entry name" value="Protein tyrosine phosphatase superfamily"/>
    <property type="match status" value="1"/>
</dbReference>
<dbReference type="PANTHER" id="PTHR31126">
    <property type="entry name" value="TYROSINE-PROTEIN PHOSPHATASE"/>
    <property type="match status" value="1"/>
</dbReference>
<accession>A0AAV9NE35</accession>
<dbReference type="PANTHER" id="PTHR31126:SF1">
    <property type="entry name" value="TYROSINE SPECIFIC PROTEIN PHOSPHATASES DOMAIN-CONTAINING PROTEIN"/>
    <property type="match status" value="1"/>
</dbReference>
<dbReference type="EMBL" id="JAVRRD010000009">
    <property type="protein sequence ID" value="KAK5055089.1"/>
    <property type="molecule type" value="Genomic_DNA"/>
</dbReference>
<protein>
    <recommendedName>
        <fullName evidence="1">Tyrosine specific protein phosphatases domain-containing protein</fullName>
    </recommendedName>
</protein>
<dbReference type="AlphaFoldDB" id="A0AAV9NE35"/>
<evidence type="ECO:0000259" key="1">
    <source>
        <dbReference type="PROSITE" id="PS50056"/>
    </source>
</evidence>
<evidence type="ECO:0000313" key="3">
    <source>
        <dbReference type="Proteomes" id="UP001358417"/>
    </source>
</evidence>
<dbReference type="Pfam" id="PF13350">
    <property type="entry name" value="Y_phosphatase3"/>
    <property type="match status" value="1"/>
</dbReference>